<dbReference type="Pfam" id="PF01037">
    <property type="entry name" value="AsnC_trans_reg"/>
    <property type="match status" value="1"/>
</dbReference>
<dbReference type="PRINTS" id="PR00033">
    <property type="entry name" value="HTHASNC"/>
</dbReference>
<dbReference type="InterPro" id="IPR036390">
    <property type="entry name" value="WH_DNA-bd_sf"/>
</dbReference>
<keyword evidence="3" id="KW-0804">Transcription</keyword>
<dbReference type="SUPFAM" id="SSF46785">
    <property type="entry name" value="Winged helix' DNA-binding domain"/>
    <property type="match status" value="1"/>
</dbReference>
<comment type="caution">
    <text evidence="5">The sequence shown here is derived from an EMBL/GenBank/DDBJ whole genome shotgun (WGS) entry which is preliminary data.</text>
</comment>
<dbReference type="InterPro" id="IPR036388">
    <property type="entry name" value="WH-like_DNA-bd_sf"/>
</dbReference>
<dbReference type="InterPro" id="IPR019888">
    <property type="entry name" value="Tscrpt_reg_AsnC-like"/>
</dbReference>
<name>A0ABV2CHQ3_9BURK</name>
<sequence>MDDLDWKILALLQDNGRLSYTQLARQVHLSVPAVTERVKRLEAAGVVEGYTARINPSAAGYPVSALIGITVQQPAKAKFLKLLETIPEVVECHHVTGADSYVMRLVAVSMAHLEQLIERINLYGETRTSIVMSTPLPARGLARPASKPGDTRR</sequence>
<dbReference type="PANTHER" id="PTHR30154">
    <property type="entry name" value="LEUCINE-RESPONSIVE REGULATORY PROTEIN"/>
    <property type="match status" value="1"/>
</dbReference>
<evidence type="ECO:0000256" key="2">
    <source>
        <dbReference type="ARBA" id="ARBA00023125"/>
    </source>
</evidence>
<dbReference type="InterPro" id="IPR000485">
    <property type="entry name" value="AsnC-type_HTH_dom"/>
</dbReference>
<dbReference type="Gene3D" id="3.30.70.920">
    <property type="match status" value="1"/>
</dbReference>
<dbReference type="Gene3D" id="1.10.10.10">
    <property type="entry name" value="Winged helix-like DNA-binding domain superfamily/Winged helix DNA-binding domain"/>
    <property type="match status" value="1"/>
</dbReference>
<accession>A0ABV2CHQ3</accession>
<dbReference type="PROSITE" id="PS50956">
    <property type="entry name" value="HTH_ASNC_2"/>
    <property type="match status" value="1"/>
</dbReference>
<gene>
    <name evidence="5" type="ORF">ABXL37_30740</name>
</gene>
<organism evidence="5 6">
    <name type="scientific">Burkholderia sola</name>
    <dbReference type="NCBI Taxonomy" id="2843302"/>
    <lineage>
        <taxon>Bacteria</taxon>
        <taxon>Pseudomonadati</taxon>
        <taxon>Pseudomonadota</taxon>
        <taxon>Betaproteobacteria</taxon>
        <taxon>Burkholderiales</taxon>
        <taxon>Burkholderiaceae</taxon>
        <taxon>Burkholderia</taxon>
        <taxon>Burkholderia cepacia complex</taxon>
    </lineage>
</organism>
<dbReference type="SUPFAM" id="SSF54909">
    <property type="entry name" value="Dimeric alpha+beta barrel"/>
    <property type="match status" value="1"/>
</dbReference>
<dbReference type="InterPro" id="IPR011008">
    <property type="entry name" value="Dimeric_a/b-barrel"/>
</dbReference>
<evidence type="ECO:0000259" key="4">
    <source>
        <dbReference type="PROSITE" id="PS50956"/>
    </source>
</evidence>
<keyword evidence="2" id="KW-0238">DNA-binding</keyword>
<dbReference type="Pfam" id="PF13412">
    <property type="entry name" value="HTH_24"/>
    <property type="match status" value="1"/>
</dbReference>
<dbReference type="RefSeq" id="WP_209928642.1">
    <property type="nucleotide sequence ID" value="NZ_JBEWCH010000033.1"/>
</dbReference>
<dbReference type="SMART" id="SM00344">
    <property type="entry name" value="HTH_ASNC"/>
    <property type="match status" value="1"/>
</dbReference>
<evidence type="ECO:0000256" key="3">
    <source>
        <dbReference type="ARBA" id="ARBA00023163"/>
    </source>
</evidence>
<dbReference type="Proteomes" id="UP001548587">
    <property type="component" value="Unassembled WGS sequence"/>
</dbReference>
<proteinExistence type="predicted"/>
<keyword evidence="6" id="KW-1185">Reference proteome</keyword>
<evidence type="ECO:0000313" key="5">
    <source>
        <dbReference type="EMBL" id="MET1478641.1"/>
    </source>
</evidence>
<keyword evidence="1" id="KW-0805">Transcription regulation</keyword>
<evidence type="ECO:0000256" key="1">
    <source>
        <dbReference type="ARBA" id="ARBA00023015"/>
    </source>
</evidence>
<dbReference type="CDD" id="cd00090">
    <property type="entry name" value="HTH_ARSR"/>
    <property type="match status" value="1"/>
</dbReference>
<feature type="domain" description="HTH asnC-type" evidence="4">
    <location>
        <begin position="1"/>
        <end position="62"/>
    </location>
</feature>
<dbReference type="InterPro" id="IPR011991">
    <property type="entry name" value="ArsR-like_HTH"/>
</dbReference>
<evidence type="ECO:0000313" key="6">
    <source>
        <dbReference type="Proteomes" id="UP001548587"/>
    </source>
</evidence>
<protein>
    <submittedName>
        <fullName evidence="5">Lrp/AsnC family transcriptional regulator</fullName>
    </submittedName>
</protein>
<dbReference type="PANTHER" id="PTHR30154:SF53">
    <property type="entry name" value="HTH-TYPE TRANSCRIPTIONAL REGULATOR LRPC"/>
    <property type="match status" value="1"/>
</dbReference>
<dbReference type="EMBL" id="JBEWCH010000033">
    <property type="protein sequence ID" value="MET1478641.1"/>
    <property type="molecule type" value="Genomic_DNA"/>
</dbReference>
<dbReference type="InterPro" id="IPR019887">
    <property type="entry name" value="Tscrpt_reg_AsnC/Lrp_C"/>
</dbReference>
<reference evidence="5 6" key="1">
    <citation type="submission" date="2024-06" db="EMBL/GenBank/DDBJ databases">
        <title>Burkholderia sola in Mexico.</title>
        <authorList>
            <person name="Estrada P."/>
        </authorList>
    </citation>
    <scope>NUCLEOTIDE SEQUENCE [LARGE SCALE GENOMIC DNA]</scope>
    <source>
        <strain evidence="5 6">CpTa8-5</strain>
    </source>
</reference>